<dbReference type="EMBL" id="QWKP01000201">
    <property type="protein sequence ID" value="RHA39812.1"/>
    <property type="molecule type" value="Genomic_DNA"/>
</dbReference>
<protein>
    <submittedName>
        <fullName evidence="2">Class I SAM-dependent methyltransferase</fullName>
    </submittedName>
</protein>
<keyword evidence="2" id="KW-0489">Methyltransferase</keyword>
<dbReference type="Pfam" id="PF08241">
    <property type="entry name" value="Methyltransf_11"/>
    <property type="match status" value="1"/>
</dbReference>
<dbReference type="CDD" id="cd02440">
    <property type="entry name" value="AdoMet_MTases"/>
    <property type="match status" value="1"/>
</dbReference>
<name>A0A413RKL5_9CELL</name>
<dbReference type="InterPro" id="IPR029063">
    <property type="entry name" value="SAM-dependent_MTases_sf"/>
</dbReference>
<dbReference type="InterPro" id="IPR050508">
    <property type="entry name" value="Methyltransf_Superfamily"/>
</dbReference>
<keyword evidence="3" id="KW-1185">Reference proteome</keyword>
<dbReference type="OrthoDB" id="9797252at2"/>
<dbReference type="GO" id="GO:0008757">
    <property type="term" value="F:S-adenosylmethionine-dependent methyltransferase activity"/>
    <property type="evidence" value="ECO:0007669"/>
    <property type="project" value="InterPro"/>
</dbReference>
<evidence type="ECO:0000313" key="2">
    <source>
        <dbReference type="EMBL" id="RHA39812.1"/>
    </source>
</evidence>
<gene>
    <name evidence="2" type="ORF">D1825_11275</name>
</gene>
<dbReference type="Gene3D" id="3.40.50.150">
    <property type="entry name" value="Vaccinia Virus protein VP39"/>
    <property type="match status" value="1"/>
</dbReference>
<comment type="caution">
    <text evidence="2">The sequence shown here is derived from an EMBL/GenBank/DDBJ whole genome shotgun (WGS) entry which is preliminary data.</text>
</comment>
<evidence type="ECO:0000259" key="1">
    <source>
        <dbReference type="Pfam" id="PF08241"/>
    </source>
</evidence>
<dbReference type="SUPFAM" id="SSF53335">
    <property type="entry name" value="S-adenosyl-L-methionine-dependent methyltransferases"/>
    <property type="match status" value="1"/>
</dbReference>
<dbReference type="Proteomes" id="UP000283374">
    <property type="component" value="Unassembled WGS sequence"/>
</dbReference>
<reference evidence="2 3" key="1">
    <citation type="submission" date="2018-08" db="EMBL/GenBank/DDBJ databases">
        <title>Cellulomonas rhizosphaerae sp. nov., a novel actinomycete isolated from soil.</title>
        <authorList>
            <person name="Tian Y."/>
        </authorList>
    </citation>
    <scope>NUCLEOTIDE SEQUENCE [LARGE SCALE GENOMIC DNA]</scope>
    <source>
        <strain evidence="2 3">NEAU-TCZ24</strain>
    </source>
</reference>
<dbReference type="AlphaFoldDB" id="A0A413RKL5"/>
<keyword evidence="2" id="KW-0808">Transferase</keyword>
<accession>A0A413RKL5</accession>
<dbReference type="RefSeq" id="WP_118767524.1">
    <property type="nucleotide sequence ID" value="NZ_QWKP01000201.1"/>
</dbReference>
<dbReference type="PANTHER" id="PTHR42912">
    <property type="entry name" value="METHYLTRANSFERASE"/>
    <property type="match status" value="1"/>
</dbReference>
<dbReference type="GO" id="GO:0032259">
    <property type="term" value="P:methylation"/>
    <property type="evidence" value="ECO:0007669"/>
    <property type="project" value="UniProtKB-KW"/>
</dbReference>
<dbReference type="InterPro" id="IPR013216">
    <property type="entry name" value="Methyltransf_11"/>
</dbReference>
<feature type="domain" description="Methyltransferase type 11" evidence="1">
    <location>
        <begin position="42"/>
        <end position="137"/>
    </location>
</feature>
<organism evidence="2 3">
    <name type="scientific">Cellulomonas rhizosphaerae</name>
    <dbReference type="NCBI Taxonomy" id="2293719"/>
    <lineage>
        <taxon>Bacteria</taxon>
        <taxon>Bacillati</taxon>
        <taxon>Actinomycetota</taxon>
        <taxon>Actinomycetes</taxon>
        <taxon>Micrococcales</taxon>
        <taxon>Cellulomonadaceae</taxon>
        <taxon>Cellulomonas</taxon>
    </lineage>
</organism>
<proteinExistence type="predicted"/>
<sequence length="209" mass="22252">MGSAAYWDGEAATYDRKTALVERRLLSPARAWAAERVVGRTLEVAIGTGANLPYYAARPTSLTGVDLSAQMLAAASRRAAEVGVRIDLLQADVAALPFASGSFDTVLCTFSLCGVPDERVALREMGRVLAPGGRLVVADHVVSSAGAFRLLQRLLDATAPRDSGEHHRRRPVLVVPDAGLVVAEQEASRFRLVERFVAVRPPAPAAPRG</sequence>
<evidence type="ECO:0000313" key="3">
    <source>
        <dbReference type="Proteomes" id="UP000283374"/>
    </source>
</evidence>